<comment type="pathway">
    <text evidence="1 8">Porphyrin-containing compound metabolism; protoporphyrin-IX biosynthesis; 5-aminolevulinate from L-glutamyl-tRNA(Glu): step 1/2.</text>
</comment>
<dbReference type="InterPro" id="IPR015895">
    <property type="entry name" value="4pyrrol_synth_GluRdtase_N"/>
</dbReference>
<comment type="domain">
    <text evidence="8">Possesses an unusual extended V-shaped dimeric structure with each monomer consisting of three distinct domains arranged along a curved 'spinal' alpha-helix. The N-terminal catalytic domain specifically recognizes the glutamate moiety of the substrate. The second domain is the NADPH-binding domain, and the third C-terminal domain is responsible for dimerization.</text>
</comment>
<evidence type="ECO:0000256" key="11">
    <source>
        <dbReference type="PIRSR" id="PIRSR000445-3"/>
    </source>
</evidence>
<evidence type="ECO:0000256" key="1">
    <source>
        <dbReference type="ARBA" id="ARBA00005059"/>
    </source>
</evidence>
<evidence type="ECO:0000259" key="15">
    <source>
        <dbReference type="Pfam" id="PF05201"/>
    </source>
</evidence>
<sequence>MVVFSLVASHSSIDLETVARLSAGAAAVSADVIEKDNAVAGLVTLATCNRFELYVHARSHEDVEAARSSLIETVSKHSGLSEPQVSQALNTLHSDAVPRHLFAVSTGLESAVVGEREIAGQVRRALSTAQEQGVTSPPLVRLFQAAAKTAKDVGAQTALGRRGMSIVSVALDLASDLQDAASSSVGESANAASVSGPLAGKSAVLFGTGAYAGAAMAQLIQRGCTDISVYSSSGRAETFVASRGGTALDDQALPAAVAKASLLVGCSGSDHQLSSTDLGEMRSDSTQQLTAIDLALTHDFAPDIADLPGVDLLTLETVRQAAPAEQESTLAEASAMVAEATRTFEQSQNSRSLDHAIVALRRHTMAVLDDEIAKVRKQHGCTAAADEVEFAMRRMVKQLLHVPTVRAKEIAAAGDAESYLAALDVLYGLKISPETISTAITSRVEGETAV</sequence>
<name>A0A1H5DTG7_9MICC</name>
<protein>
    <recommendedName>
        <fullName evidence="3 8">Glutamyl-tRNA reductase</fullName>
        <shortName evidence="8">GluTR</shortName>
        <ecNumber evidence="3 8">1.2.1.70</ecNumber>
    </recommendedName>
</protein>
<evidence type="ECO:0000313" key="17">
    <source>
        <dbReference type="Proteomes" id="UP000182725"/>
    </source>
</evidence>
<dbReference type="GO" id="GO:0008883">
    <property type="term" value="F:glutamyl-tRNA reductase activity"/>
    <property type="evidence" value="ECO:0007669"/>
    <property type="project" value="UniProtKB-UniRule"/>
</dbReference>
<dbReference type="PANTHER" id="PTHR43013">
    <property type="entry name" value="GLUTAMYL-TRNA REDUCTASE"/>
    <property type="match status" value="1"/>
</dbReference>
<comment type="similarity">
    <text evidence="2 8">Belongs to the glutamyl-tRNA reductase family.</text>
</comment>
<feature type="binding site" evidence="8 10">
    <location>
        <position position="121"/>
    </location>
    <ligand>
        <name>substrate</name>
    </ligand>
</feature>
<dbReference type="UniPathway" id="UPA00251">
    <property type="reaction ID" value="UER00316"/>
</dbReference>
<feature type="active site" description="Nucleophile" evidence="8 9">
    <location>
        <position position="48"/>
    </location>
</feature>
<dbReference type="Pfam" id="PF05201">
    <property type="entry name" value="GlutR_N"/>
    <property type="match status" value="1"/>
</dbReference>
<feature type="binding site" evidence="8 11">
    <location>
        <begin position="207"/>
        <end position="212"/>
    </location>
    <ligand>
        <name>NADP(+)</name>
        <dbReference type="ChEBI" id="CHEBI:58349"/>
    </ligand>
</feature>
<dbReference type="RefSeq" id="WP_074709508.1">
    <property type="nucleotide sequence ID" value="NZ_FNTV01000001.1"/>
</dbReference>
<dbReference type="EMBL" id="FNTV01000001">
    <property type="protein sequence ID" value="SED82169.1"/>
    <property type="molecule type" value="Genomic_DNA"/>
</dbReference>
<evidence type="ECO:0000256" key="7">
    <source>
        <dbReference type="ARBA" id="ARBA00047464"/>
    </source>
</evidence>
<evidence type="ECO:0000256" key="2">
    <source>
        <dbReference type="ARBA" id="ARBA00005916"/>
    </source>
</evidence>
<evidence type="ECO:0000256" key="12">
    <source>
        <dbReference type="PIRSR" id="PIRSR000445-4"/>
    </source>
</evidence>
<comment type="function">
    <text evidence="8">Catalyzes the NADPH-dependent reduction of glutamyl-tRNA(Glu) to glutamate 1-semialdehyde (GSA).</text>
</comment>
<dbReference type="EC" id="1.2.1.70" evidence="3 8"/>
<keyword evidence="4 8" id="KW-0521">NADP</keyword>
<comment type="subunit">
    <text evidence="8">Homodimer.</text>
</comment>
<dbReference type="SUPFAM" id="SSF51735">
    <property type="entry name" value="NAD(P)-binding Rossmann-fold domains"/>
    <property type="match status" value="1"/>
</dbReference>
<feature type="domain" description="Glutamyl-tRNA reductase N-terminal" evidence="15">
    <location>
        <begin position="8"/>
        <end position="157"/>
    </location>
</feature>
<dbReference type="GO" id="GO:0019353">
    <property type="term" value="P:protoporphyrinogen IX biosynthetic process from glutamate"/>
    <property type="evidence" value="ECO:0007669"/>
    <property type="project" value="TreeGrafter"/>
</dbReference>
<accession>A0A1H5DTG7</accession>
<dbReference type="Gene3D" id="3.40.50.720">
    <property type="entry name" value="NAD(P)-binding Rossmann-like Domain"/>
    <property type="match status" value="1"/>
</dbReference>
<dbReference type="PANTHER" id="PTHR43013:SF1">
    <property type="entry name" value="GLUTAMYL-TRNA REDUCTASE"/>
    <property type="match status" value="1"/>
</dbReference>
<comment type="catalytic activity">
    <reaction evidence="7 8">
        <text>(S)-4-amino-5-oxopentanoate + tRNA(Glu) + NADP(+) = L-glutamyl-tRNA(Glu) + NADPH + H(+)</text>
        <dbReference type="Rhea" id="RHEA:12344"/>
        <dbReference type="Rhea" id="RHEA-COMP:9663"/>
        <dbReference type="Rhea" id="RHEA-COMP:9680"/>
        <dbReference type="ChEBI" id="CHEBI:15378"/>
        <dbReference type="ChEBI" id="CHEBI:57501"/>
        <dbReference type="ChEBI" id="CHEBI:57783"/>
        <dbReference type="ChEBI" id="CHEBI:58349"/>
        <dbReference type="ChEBI" id="CHEBI:78442"/>
        <dbReference type="ChEBI" id="CHEBI:78520"/>
        <dbReference type="EC" id="1.2.1.70"/>
    </reaction>
</comment>
<evidence type="ECO:0000313" key="16">
    <source>
        <dbReference type="EMBL" id="SED82169.1"/>
    </source>
</evidence>
<dbReference type="SMR" id="A0A1H5DTG7"/>
<evidence type="ECO:0000256" key="8">
    <source>
        <dbReference type="HAMAP-Rule" id="MF_00087"/>
    </source>
</evidence>
<evidence type="ECO:0000256" key="6">
    <source>
        <dbReference type="ARBA" id="ARBA00023244"/>
    </source>
</evidence>
<dbReference type="Gene3D" id="3.30.460.30">
    <property type="entry name" value="Glutamyl-tRNA reductase, N-terminal domain"/>
    <property type="match status" value="1"/>
</dbReference>
<dbReference type="InterPro" id="IPR015896">
    <property type="entry name" value="4pyrrol_synth_GluRdtase_dimer"/>
</dbReference>
<dbReference type="Proteomes" id="UP000182725">
    <property type="component" value="Unassembled WGS sequence"/>
</dbReference>
<evidence type="ECO:0000259" key="14">
    <source>
        <dbReference type="Pfam" id="PF01488"/>
    </source>
</evidence>
<keyword evidence="5 8" id="KW-0560">Oxidoreductase</keyword>
<dbReference type="Pfam" id="PF01488">
    <property type="entry name" value="Shikimate_DH"/>
    <property type="match status" value="1"/>
</dbReference>
<dbReference type="InterPro" id="IPR018214">
    <property type="entry name" value="GluRdtase_CS"/>
</dbReference>
<dbReference type="GO" id="GO:0050661">
    <property type="term" value="F:NADP binding"/>
    <property type="evidence" value="ECO:0007669"/>
    <property type="project" value="InterPro"/>
</dbReference>
<feature type="site" description="Important for activity" evidence="8 12">
    <location>
        <position position="100"/>
    </location>
</feature>
<evidence type="ECO:0000256" key="10">
    <source>
        <dbReference type="PIRSR" id="PIRSR000445-2"/>
    </source>
</evidence>
<comment type="miscellaneous">
    <text evidence="8">During catalysis, the active site Cys acts as a nucleophile attacking the alpha-carbonyl group of tRNA-bound glutamate with the formation of a thioester intermediate between enzyme and glutamate, and the concomitant release of tRNA(Glu). The thioester intermediate is finally reduced by direct hydride transfer from NADPH, to form the product GSA.</text>
</comment>
<dbReference type="AlphaFoldDB" id="A0A1H5DTG7"/>
<proteinExistence type="inferred from homology"/>
<evidence type="ECO:0000259" key="13">
    <source>
        <dbReference type="Pfam" id="PF00745"/>
    </source>
</evidence>
<feature type="binding site" evidence="8 10">
    <location>
        <begin position="47"/>
        <end position="50"/>
    </location>
    <ligand>
        <name>substrate</name>
    </ligand>
</feature>
<reference evidence="16 17" key="1">
    <citation type="submission" date="2016-10" db="EMBL/GenBank/DDBJ databases">
        <authorList>
            <person name="de Groot N.N."/>
        </authorList>
    </citation>
    <scope>NUCLEOTIDE SEQUENCE [LARGE SCALE GENOMIC DNA]</scope>
    <source>
        <strain evidence="16 17">DSM 22274</strain>
    </source>
</reference>
<dbReference type="PROSITE" id="PS00747">
    <property type="entry name" value="GLUTR"/>
    <property type="match status" value="1"/>
</dbReference>
<dbReference type="HAMAP" id="MF_00087">
    <property type="entry name" value="Glu_tRNA_reductase"/>
    <property type="match status" value="1"/>
</dbReference>
<feature type="binding site" evidence="8 10">
    <location>
        <position position="110"/>
    </location>
    <ligand>
        <name>substrate</name>
    </ligand>
</feature>
<evidence type="ECO:0000256" key="5">
    <source>
        <dbReference type="ARBA" id="ARBA00023002"/>
    </source>
</evidence>
<dbReference type="InterPro" id="IPR036453">
    <property type="entry name" value="GluRdtase_dimer_dom_sf"/>
</dbReference>
<feature type="binding site" evidence="8 10">
    <location>
        <begin position="115"/>
        <end position="117"/>
    </location>
    <ligand>
        <name>substrate</name>
    </ligand>
</feature>
<dbReference type="PIRSF" id="PIRSF000445">
    <property type="entry name" value="4pyrrol_synth_GluRdtase"/>
    <property type="match status" value="1"/>
</dbReference>
<evidence type="ECO:0000256" key="9">
    <source>
        <dbReference type="PIRSR" id="PIRSR000445-1"/>
    </source>
</evidence>
<dbReference type="InterPro" id="IPR000343">
    <property type="entry name" value="4pyrrol_synth_GluRdtase"/>
</dbReference>
<dbReference type="NCBIfam" id="NF000750">
    <property type="entry name" value="PRK00045.3-4"/>
    <property type="match status" value="1"/>
</dbReference>
<dbReference type="InterPro" id="IPR006151">
    <property type="entry name" value="Shikm_DH/Glu-tRNA_Rdtase"/>
</dbReference>
<dbReference type="InterPro" id="IPR036291">
    <property type="entry name" value="NAD(P)-bd_dom_sf"/>
</dbReference>
<dbReference type="InterPro" id="IPR036343">
    <property type="entry name" value="GluRdtase_N_sf"/>
</dbReference>
<gene>
    <name evidence="8" type="primary">hemA</name>
    <name evidence="16" type="ORF">SAMN04489740_0061</name>
</gene>
<feature type="domain" description="Tetrapyrrole biosynthesis glutamyl-tRNA reductase dimerisation" evidence="13">
    <location>
        <begin position="332"/>
        <end position="429"/>
    </location>
</feature>
<dbReference type="SUPFAM" id="SSF69742">
    <property type="entry name" value="Glutamyl tRNA-reductase catalytic, N-terminal domain"/>
    <property type="match status" value="1"/>
</dbReference>
<organism evidence="16 17">
    <name type="scientific">Arthrobacter alpinus</name>
    <dbReference type="NCBI Taxonomy" id="656366"/>
    <lineage>
        <taxon>Bacteria</taxon>
        <taxon>Bacillati</taxon>
        <taxon>Actinomycetota</taxon>
        <taxon>Actinomycetes</taxon>
        <taxon>Micrococcales</taxon>
        <taxon>Micrococcaceae</taxon>
        <taxon>Arthrobacter</taxon>
    </lineage>
</organism>
<dbReference type="Pfam" id="PF00745">
    <property type="entry name" value="GlutR_dimer"/>
    <property type="match status" value="1"/>
</dbReference>
<keyword evidence="6 8" id="KW-0627">Porphyrin biosynthesis</keyword>
<evidence type="ECO:0000256" key="4">
    <source>
        <dbReference type="ARBA" id="ARBA00022857"/>
    </source>
</evidence>
<dbReference type="SUPFAM" id="SSF69075">
    <property type="entry name" value="Glutamyl tRNA-reductase dimerization domain"/>
    <property type="match status" value="1"/>
</dbReference>
<feature type="domain" description="Quinate/shikimate 5-dehydrogenase/glutamyl-tRNA reductase" evidence="14">
    <location>
        <begin position="192"/>
        <end position="319"/>
    </location>
</feature>
<evidence type="ECO:0000256" key="3">
    <source>
        <dbReference type="ARBA" id="ARBA00012970"/>
    </source>
</evidence>